<protein>
    <submittedName>
        <fullName evidence="1">Ribosomal RNA large subunit methyltransferase M</fullName>
    </submittedName>
</protein>
<proteinExistence type="predicted"/>
<reference evidence="2" key="1">
    <citation type="journal article" date="2019" name="Curr. Biol.">
        <title>Genome Sequence of Striga asiatica Provides Insight into the Evolution of Plant Parasitism.</title>
        <authorList>
            <person name="Yoshida S."/>
            <person name="Kim S."/>
            <person name="Wafula E.K."/>
            <person name="Tanskanen J."/>
            <person name="Kim Y.M."/>
            <person name="Honaas L."/>
            <person name="Yang Z."/>
            <person name="Spallek T."/>
            <person name="Conn C.E."/>
            <person name="Ichihashi Y."/>
            <person name="Cheong K."/>
            <person name="Cui S."/>
            <person name="Der J.P."/>
            <person name="Gundlach H."/>
            <person name="Jiao Y."/>
            <person name="Hori C."/>
            <person name="Ishida J.K."/>
            <person name="Kasahara H."/>
            <person name="Kiba T."/>
            <person name="Kim M.S."/>
            <person name="Koo N."/>
            <person name="Laohavisit A."/>
            <person name="Lee Y.H."/>
            <person name="Lumba S."/>
            <person name="McCourt P."/>
            <person name="Mortimer J.C."/>
            <person name="Mutuku J.M."/>
            <person name="Nomura T."/>
            <person name="Sasaki-Sekimoto Y."/>
            <person name="Seto Y."/>
            <person name="Wang Y."/>
            <person name="Wakatake T."/>
            <person name="Sakakibara H."/>
            <person name="Demura T."/>
            <person name="Yamaguchi S."/>
            <person name="Yoneyama K."/>
            <person name="Manabe R.I."/>
            <person name="Nelson D.C."/>
            <person name="Schulman A.H."/>
            <person name="Timko M.P."/>
            <person name="dePamphilis C.W."/>
            <person name="Choi D."/>
            <person name="Shirasu K."/>
        </authorList>
    </citation>
    <scope>NUCLEOTIDE SEQUENCE [LARGE SCALE GENOMIC DNA]</scope>
    <source>
        <strain evidence="2">cv. UVA1</strain>
    </source>
</reference>
<comment type="caution">
    <text evidence="1">The sequence shown here is derived from an EMBL/GenBank/DDBJ whole genome shotgun (WGS) entry which is preliminary data.</text>
</comment>
<organism evidence="1 2">
    <name type="scientific">Striga asiatica</name>
    <name type="common">Asiatic witchweed</name>
    <name type="synonym">Buchnera asiatica</name>
    <dbReference type="NCBI Taxonomy" id="4170"/>
    <lineage>
        <taxon>Eukaryota</taxon>
        <taxon>Viridiplantae</taxon>
        <taxon>Streptophyta</taxon>
        <taxon>Embryophyta</taxon>
        <taxon>Tracheophyta</taxon>
        <taxon>Spermatophyta</taxon>
        <taxon>Magnoliopsida</taxon>
        <taxon>eudicotyledons</taxon>
        <taxon>Gunneridae</taxon>
        <taxon>Pentapetalae</taxon>
        <taxon>asterids</taxon>
        <taxon>lamiids</taxon>
        <taxon>Lamiales</taxon>
        <taxon>Orobanchaceae</taxon>
        <taxon>Buchnereae</taxon>
        <taxon>Striga</taxon>
    </lineage>
</organism>
<evidence type="ECO:0000313" key="1">
    <source>
        <dbReference type="EMBL" id="GER39551.1"/>
    </source>
</evidence>
<keyword evidence="2" id="KW-1185">Reference proteome</keyword>
<keyword evidence="1" id="KW-0489">Methyltransferase</keyword>
<keyword evidence="1" id="KW-0808">Transferase</keyword>
<dbReference type="AlphaFoldDB" id="A0A5A7Q693"/>
<dbReference type="GO" id="GO:0032259">
    <property type="term" value="P:methylation"/>
    <property type="evidence" value="ECO:0007669"/>
    <property type="project" value="UniProtKB-KW"/>
</dbReference>
<name>A0A5A7Q693_STRAF</name>
<sequence>MKWLSANDIQPLDTRLAARDKRGALCSGLFTGKLMHSELAQLLRTDARKMLSSAGTVTLDCSSIQWCSELLPVRGVLGLSAASKSVEDLALPRRRWWTRRKSATGNQASSVVVVCPRHLAVRHKLRVAGTACSRASIADSAWSRDFEIGKSRERLRSCCGLNRDDLGLHPGGDAVVLAGNLGERLSCDRFSRCVVLLFSQNEEMGCFSGKREMDRAVGLTPF</sequence>
<gene>
    <name evidence="1" type="ORF">STAS_16174</name>
</gene>
<evidence type="ECO:0000313" key="2">
    <source>
        <dbReference type="Proteomes" id="UP000325081"/>
    </source>
</evidence>
<accession>A0A5A7Q693</accession>
<dbReference type="GO" id="GO:0008168">
    <property type="term" value="F:methyltransferase activity"/>
    <property type="evidence" value="ECO:0007669"/>
    <property type="project" value="UniProtKB-KW"/>
</dbReference>
<dbReference type="Proteomes" id="UP000325081">
    <property type="component" value="Unassembled WGS sequence"/>
</dbReference>
<dbReference type="EMBL" id="BKCP01005694">
    <property type="protein sequence ID" value="GER39551.1"/>
    <property type="molecule type" value="Genomic_DNA"/>
</dbReference>